<evidence type="ECO:0000313" key="6">
    <source>
        <dbReference type="RefSeq" id="XP_007519750.1"/>
    </source>
</evidence>
<dbReference type="CDD" id="cd00041">
    <property type="entry name" value="CUB"/>
    <property type="match status" value="1"/>
</dbReference>
<organism evidence="5 6">
    <name type="scientific">Erinaceus europaeus</name>
    <name type="common">Western European hedgehog</name>
    <dbReference type="NCBI Taxonomy" id="9365"/>
    <lineage>
        <taxon>Eukaryota</taxon>
        <taxon>Metazoa</taxon>
        <taxon>Chordata</taxon>
        <taxon>Craniata</taxon>
        <taxon>Vertebrata</taxon>
        <taxon>Euteleostomi</taxon>
        <taxon>Mammalia</taxon>
        <taxon>Eutheria</taxon>
        <taxon>Laurasiatheria</taxon>
        <taxon>Eulipotyphla</taxon>
        <taxon>Erinaceidae</taxon>
        <taxon>Erinaceinae</taxon>
        <taxon>Erinaceus</taxon>
    </lineage>
</organism>
<dbReference type="InterPro" id="IPR035914">
    <property type="entry name" value="Sperma_CUB_dom_sf"/>
</dbReference>
<dbReference type="Proteomes" id="UP001652624">
    <property type="component" value="Chromosome 14"/>
</dbReference>
<dbReference type="RefSeq" id="XP_007519750.1">
    <property type="nucleotide sequence ID" value="XM_007519688.1"/>
</dbReference>
<evidence type="ECO:0000256" key="3">
    <source>
        <dbReference type="SAM" id="SignalP"/>
    </source>
</evidence>
<dbReference type="Pfam" id="PF00431">
    <property type="entry name" value="CUB"/>
    <property type="match status" value="1"/>
</dbReference>
<evidence type="ECO:0000256" key="2">
    <source>
        <dbReference type="PROSITE-ProRule" id="PRU00059"/>
    </source>
</evidence>
<feature type="signal peptide" evidence="3">
    <location>
        <begin position="1"/>
        <end position="21"/>
    </location>
</feature>
<accession>A0A1S2ZI59</accession>
<dbReference type="Gene3D" id="2.60.120.290">
    <property type="entry name" value="Spermadhesin, CUB domain"/>
    <property type="match status" value="1"/>
</dbReference>
<protein>
    <submittedName>
        <fullName evidence="6">CUB domain-containing protein</fullName>
    </submittedName>
</protein>
<keyword evidence="3" id="KW-0732">Signal</keyword>
<feature type="chain" id="PRO_5010335328" evidence="3">
    <location>
        <begin position="22"/>
        <end position="121"/>
    </location>
</feature>
<dbReference type="SUPFAM" id="SSF49854">
    <property type="entry name" value="Spermadhesin, CUB domain"/>
    <property type="match status" value="1"/>
</dbReference>
<dbReference type="PROSITE" id="PS01180">
    <property type="entry name" value="CUB"/>
    <property type="match status" value="1"/>
</dbReference>
<keyword evidence="5" id="KW-1185">Reference proteome</keyword>
<dbReference type="InParanoid" id="A0A1S2ZI59"/>
<feature type="domain" description="CUB" evidence="4">
    <location>
        <begin position="20"/>
        <end position="121"/>
    </location>
</feature>
<name>A0A1S2ZI59_ERIEU</name>
<keyword evidence="1" id="KW-1015">Disulfide bond</keyword>
<evidence type="ECO:0000313" key="5">
    <source>
        <dbReference type="Proteomes" id="UP001652624"/>
    </source>
</evidence>
<reference evidence="6" key="1">
    <citation type="submission" date="2025-08" db="UniProtKB">
        <authorList>
            <consortium name="RefSeq"/>
        </authorList>
    </citation>
    <scope>IDENTIFICATION</scope>
</reference>
<evidence type="ECO:0000259" key="4">
    <source>
        <dbReference type="PROSITE" id="PS01180"/>
    </source>
</evidence>
<gene>
    <name evidence="6" type="primary">SPADH</name>
</gene>
<proteinExistence type="predicted"/>
<evidence type="ECO:0000256" key="1">
    <source>
        <dbReference type="ARBA" id="ARBA00023157"/>
    </source>
</evidence>
<comment type="caution">
    <text evidence="2">Lacks conserved residue(s) required for the propagation of feature annotation.</text>
</comment>
<dbReference type="eggNOG" id="ENOG502TD48">
    <property type="taxonomic scope" value="Eukaryota"/>
</dbReference>
<dbReference type="SMART" id="SM00042">
    <property type="entry name" value="CUB"/>
    <property type="match status" value="1"/>
</dbReference>
<dbReference type="AlphaFoldDB" id="A0A1S2ZI59"/>
<sequence length="121" mass="13421">MGVPSTFSWVLLLCTVPNVCNYTFRKPSGIIANYEGPETVCVWTIQISSGGKIVLKLPTIRLNCAKEKLEIMNGPVGSSFLGKPCNGVNFLYRSTSNVMTIRYSRKSGFFPSFFSMSYSKI</sequence>
<dbReference type="InterPro" id="IPR000859">
    <property type="entry name" value="CUB_dom"/>
</dbReference>
<dbReference type="OrthoDB" id="9517200at2759"/>